<dbReference type="GO" id="GO:0004115">
    <property type="term" value="F:3',5'-cyclic-AMP phosphodiesterase activity"/>
    <property type="evidence" value="ECO:0007669"/>
    <property type="project" value="UniProtKB-EC"/>
</dbReference>
<evidence type="ECO:0000256" key="1">
    <source>
        <dbReference type="ARBA" id="ARBA00022729"/>
    </source>
</evidence>
<dbReference type="PANTHER" id="PTHR22953:SF153">
    <property type="entry name" value="PURPLE ACID PHOSPHATASE"/>
    <property type="match status" value="1"/>
</dbReference>
<feature type="domain" description="Purple acid phosphatase N-terminal" evidence="4">
    <location>
        <begin position="45"/>
        <end position="158"/>
    </location>
</feature>
<feature type="domain" description="Calcineurin-like phosphoesterase" evidence="3">
    <location>
        <begin position="169"/>
        <end position="372"/>
    </location>
</feature>
<dbReference type="SUPFAM" id="SSF49363">
    <property type="entry name" value="Purple acid phosphatase, N-terminal domain"/>
    <property type="match status" value="1"/>
</dbReference>
<proteinExistence type="predicted"/>
<dbReference type="Proteomes" id="UP000464524">
    <property type="component" value="Chromosome"/>
</dbReference>
<dbReference type="InterPro" id="IPR004843">
    <property type="entry name" value="Calcineurin-like_PHP"/>
</dbReference>
<evidence type="ECO:0000256" key="2">
    <source>
        <dbReference type="SAM" id="SignalP"/>
    </source>
</evidence>
<sequence>MKVSLISCSIRTLLFISLWLITTAASGESAPDKALTPHPAASDWPDRIIATPTAFPANSFSLTWRTDQSVKKSYGQIVQASPDARYDINAIQIAAQTYTMSLAQGTTQQGQFSYPKNEGLQSVSYHSLTFKDLKPDTYYNYRVAGATGKWSPWQQIKTAAAKTDQDFSFLYFGDAQNGIYSHWPLMLRRAWQHAQDAQFAIYAGDLVNEGASDQQWSNWLNAGQFVHRTLPAVLVAGNHEYDWQVHENAEKSWALSTLWQNQFTLPRTPSLPNALQETAYVTHYPDMDVFVLDSEARGDINLLQAQAKWLDQALQTSTAKWRIVTMHHPIFSSCGMPLNTPGQDEPEIRSAFLPIMLKHKVDLVLQGHDHAYARGSIGAEKDLEKVATSKISKQVKSVFITSVAGPKTYPIKPTRWDEYKNYGVKLERIGENTPTYQVINKTADTLKYQSFTANGEIYDAFTISKDRDGRKILNVAKDLPPERTFDNTGVYKSHHDLAE</sequence>
<dbReference type="SUPFAM" id="SSF56300">
    <property type="entry name" value="Metallo-dependent phosphatases"/>
    <property type="match status" value="1"/>
</dbReference>
<keyword evidence="6" id="KW-1185">Reference proteome</keyword>
<dbReference type="GO" id="GO:0003993">
    <property type="term" value="F:acid phosphatase activity"/>
    <property type="evidence" value="ECO:0007669"/>
    <property type="project" value="InterPro"/>
</dbReference>
<dbReference type="Pfam" id="PF00149">
    <property type="entry name" value="Metallophos"/>
    <property type="match status" value="1"/>
</dbReference>
<evidence type="ECO:0000259" key="4">
    <source>
        <dbReference type="Pfam" id="PF16656"/>
    </source>
</evidence>
<dbReference type="Gene3D" id="3.60.21.10">
    <property type="match status" value="1"/>
</dbReference>
<evidence type="ECO:0000259" key="3">
    <source>
        <dbReference type="Pfam" id="PF00149"/>
    </source>
</evidence>
<dbReference type="EMBL" id="CP047656">
    <property type="protein sequence ID" value="QHJ11627.1"/>
    <property type="molecule type" value="Genomic_DNA"/>
</dbReference>
<dbReference type="InterPro" id="IPR039331">
    <property type="entry name" value="PAPs-like"/>
</dbReference>
<feature type="signal peptide" evidence="2">
    <location>
        <begin position="1"/>
        <end position="24"/>
    </location>
</feature>
<dbReference type="RefSeq" id="WP_160179351.1">
    <property type="nucleotide sequence ID" value="NZ_CP047656.1"/>
</dbReference>
<dbReference type="InterPro" id="IPR015914">
    <property type="entry name" value="PAPs_N"/>
</dbReference>
<keyword evidence="1 2" id="KW-0732">Signal</keyword>
<dbReference type="GO" id="GO:0046872">
    <property type="term" value="F:metal ion binding"/>
    <property type="evidence" value="ECO:0007669"/>
    <property type="project" value="InterPro"/>
</dbReference>
<dbReference type="AlphaFoldDB" id="A0A857JKY0"/>
<evidence type="ECO:0000313" key="6">
    <source>
        <dbReference type="Proteomes" id="UP000464524"/>
    </source>
</evidence>
<accession>A0A857JKY0</accession>
<dbReference type="PANTHER" id="PTHR22953">
    <property type="entry name" value="ACID PHOSPHATASE RELATED"/>
    <property type="match status" value="1"/>
</dbReference>
<organism evidence="5 6">
    <name type="scientific">Paraglaciecola mesophila</name>
    <dbReference type="NCBI Taxonomy" id="197222"/>
    <lineage>
        <taxon>Bacteria</taxon>
        <taxon>Pseudomonadati</taxon>
        <taxon>Pseudomonadota</taxon>
        <taxon>Gammaproteobacteria</taxon>
        <taxon>Alteromonadales</taxon>
        <taxon>Alteromonadaceae</taxon>
        <taxon>Paraglaciecola</taxon>
    </lineage>
</organism>
<gene>
    <name evidence="5" type="ORF">FX988_01862</name>
</gene>
<protein>
    <submittedName>
        <fullName evidence="5">3',5'-cyclic adenosine monophosphate phosphodiesterase CpdA</fullName>
        <ecNumber evidence="5">3.1.4.53</ecNumber>
    </submittedName>
</protein>
<dbReference type="InterPro" id="IPR008963">
    <property type="entry name" value="Purple_acid_Pase-like_N"/>
</dbReference>
<dbReference type="InterPro" id="IPR029052">
    <property type="entry name" value="Metallo-depent_PP-like"/>
</dbReference>
<reference evidence="5 6" key="1">
    <citation type="submission" date="2019-12" db="EMBL/GenBank/DDBJ databases">
        <title>Genome sequencing and assembly of endphytes of Porphyra tenera.</title>
        <authorList>
            <person name="Park J.M."/>
            <person name="Shin R."/>
            <person name="Jo S.H."/>
        </authorList>
    </citation>
    <scope>NUCLEOTIDE SEQUENCE [LARGE SCALE GENOMIC DNA]</scope>
    <source>
        <strain evidence="5 6">GPM4</strain>
    </source>
</reference>
<dbReference type="Gene3D" id="2.60.40.380">
    <property type="entry name" value="Purple acid phosphatase-like, N-terminal"/>
    <property type="match status" value="1"/>
</dbReference>
<keyword evidence="5" id="KW-0378">Hydrolase</keyword>
<dbReference type="KEGG" id="pmes:FX988_01862"/>
<dbReference type="Pfam" id="PF16656">
    <property type="entry name" value="Pur_ac_phosph_N"/>
    <property type="match status" value="1"/>
</dbReference>
<feature type="chain" id="PRO_5032635868" evidence="2">
    <location>
        <begin position="25"/>
        <end position="499"/>
    </location>
</feature>
<name>A0A857JKY0_9ALTE</name>
<dbReference type="EC" id="3.1.4.53" evidence="5"/>
<evidence type="ECO:0000313" key="5">
    <source>
        <dbReference type="EMBL" id="QHJ11627.1"/>
    </source>
</evidence>
<dbReference type="OrthoDB" id="9809781at2"/>